<proteinExistence type="predicted"/>
<dbReference type="InParanoid" id="A0A132BBV0"/>
<dbReference type="AlphaFoldDB" id="A0A132BBV0"/>
<dbReference type="GeneID" id="28830365"/>
<accession>A0A132BBV0</accession>
<reference evidence="2 3" key="1">
    <citation type="submission" date="2015-10" db="EMBL/GenBank/DDBJ databases">
        <title>Full genome of DAOMC 229536 Phialocephala scopiformis, a fungal endophyte of spruce producing the potent anti-insectan compound rugulosin.</title>
        <authorList>
            <consortium name="DOE Joint Genome Institute"/>
            <person name="Walker A.K."/>
            <person name="Frasz S.L."/>
            <person name="Seifert K.A."/>
            <person name="Miller J.D."/>
            <person name="Mondo S.J."/>
            <person name="Labutti K."/>
            <person name="Lipzen A."/>
            <person name="Dockter R."/>
            <person name="Kennedy M."/>
            <person name="Grigoriev I.V."/>
            <person name="Spatafora J.W."/>
        </authorList>
    </citation>
    <scope>NUCLEOTIDE SEQUENCE [LARGE SCALE GENOMIC DNA]</scope>
    <source>
        <strain evidence="2 3">CBS 120377</strain>
    </source>
</reference>
<sequence>MPPTEFPIEFNYKKPAVLPGKGIVVRPNYPTETGPINKALAIARNSEVPNLLLQAGELTSEEEKRIWYHRLISKEAIYVGEEGSETWNGTFLDEKAVFELPTAGQNMVDLRKKILKRGVGKFKNHSAFEGILAGRDFTKDKHKVRRSYVLGHTVHPDATSCGPAECNADRLKHQEEIAEVSNLISRIAPKDLLKMVTDRAATDVPMTIGSEDNPYFTTAQLNFSDGDEISLELTLGEAGALHVDSKDDATRWTVLISLSHNPEGYWPGRTMITAHRAYAVMAPFTILIFNAVNPHISLGPIKMANSTRAPYVPSIPEIPYLDPTVYIYARLMIVNYPKKSIMDDSPILARNSTPMLLRGPDNLNDSHPQALPSALMAFGTLRNQHEWMAMSDAFCKARTRSFVDEENGKGNQKSGKITWTDDLGSTFKHMNLKLRDDNMGKKGKKMSLQAEYGPKPFACFQCASTTRYRAASVATLKAHFKTKHEAFVRKDVEPSMDPAYKKPLVEDVLGEGDEDAILEEEAVLNEGEDIVPEAFEEENEKAEESAEEIKEDKKRDKEKLVEVPRTKKRKITDFFGAPNS</sequence>
<feature type="region of interest" description="Disordered" evidence="1">
    <location>
        <begin position="535"/>
        <end position="560"/>
    </location>
</feature>
<dbReference type="KEGG" id="psco:LY89DRAFT_740815"/>
<dbReference type="Proteomes" id="UP000070700">
    <property type="component" value="Unassembled WGS sequence"/>
</dbReference>
<evidence type="ECO:0000256" key="1">
    <source>
        <dbReference type="SAM" id="MobiDB-lite"/>
    </source>
</evidence>
<dbReference type="RefSeq" id="XP_018064098.1">
    <property type="nucleotide sequence ID" value="XM_018220639.1"/>
</dbReference>
<dbReference type="EMBL" id="KQ947431">
    <property type="protein sequence ID" value="KUJ09743.1"/>
    <property type="molecule type" value="Genomic_DNA"/>
</dbReference>
<feature type="compositionally biased region" description="Basic and acidic residues" evidence="1">
    <location>
        <begin position="542"/>
        <end position="560"/>
    </location>
</feature>
<protein>
    <submittedName>
        <fullName evidence="2">Uncharacterized protein</fullName>
    </submittedName>
</protein>
<evidence type="ECO:0000313" key="3">
    <source>
        <dbReference type="Proteomes" id="UP000070700"/>
    </source>
</evidence>
<organism evidence="2 3">
    <name type="scientific">Mollisia scopiformis</name>
    <name type="common">Conifer needle endophyte fungus</name>
    <name type="synonym">Phialocephala scopiformis</name>
    <dbReference type="NCBI Taxonomy" id="149040"/>
    <lineage>
        <taxon>Eukaryota</taxon>
        <taxon>Fungi</taxon>
        <taxon>Dikarya</taxon>
        <taxon>Ascomycota</taxon>
        <taxon>Pezizomycotina</taxon>
        <taxon>Leotiomycetes</taxon>
        <taxon>Helotiales</taxon>
        <taxon>Mollisiaceae</taxon>
        <taxon>Mollisia</taxon>
    </lineage>
</organism>
<keyword evidence="3" id="KW-1185">Reference proteome</keyword>
<dbReference type="OrthoDB" id="3061143at2759"/>
<gene>
    <name evidence="2" type="ORF">LY89DRAFT_740815</name>
</gene>
<evidence type="ECO:0000313" key="2">
    <source>
        <dbReference type="EMBL" id="KUJ09743.1"/>
    </source>
</evidence>
<name>A0A132BBV0_MOLSC</name>